<dbReference type="Proteomes" id="UP000502818">
    <property type="component" value="Chromosome"/>
</dbReference>
<evidence type="ECO:0000313" key="1">
    <source>
        <dbReference type="EMBL" id="MCE3362509.1"/>
    </source>
</evidence>
<name>A0AAW4Y8P3_STAAU</name>
<dbReference type="Proteomes" id="UP000463077">
    <property type="component" value="Unassembled WGS sequence"/>
</dbReference>
<protein>
    <submittedName>
        <fullName evidence="1">Uncharacterized protein</fullName>
    </submittedName>
</protein>
<evidence type="ECO:0000313" key="2">
    <source>
        <dbReference type="EMBL" id="MUG52404.1"/>
    </source>
</evidence>
<evidence type="ECO:0000313" key="3">
    <source>
        <dbReference type="EMBL" id="QJR07956.1"/>
    </source>
</evidence>
<dbReference type="EMBL" id="JAIUEN010000070">
    <property type="protein sequence ID" value="MCE3362509.1"/>
    <property type="molecule type" value="Genomic_DNA"/>
</dbReference>
<gene>
    <name evidence="2" type="ORF">GAY54_07535</name>
    <name evidence="3" type="ORF">HH313_001837</name>
    <name evidence="1" type="ORF">LB359_09180</name>
</gene>
<dbReference type="EMBL" id="WFHO01000012">
    <property type="protein sequence ID" value="MUG52404.1"/>
    <property type="molecule type" value="Genomic_DNA"/>
</dbReference>
<reference evidence="1" key="3">
    <citation type="journal article" date="2021" name="Front Med (Lausanne)">
        <title>The Prevalence and Determinants of Fusidic Acid Resistance Among Methicillin-Resistant Staphylococcus aureus Clinical Isolates in China.</title>
        <authorList>
            <person name="Zhao H."/>
            <person name="Wang X."/>
            <person name="Wang B."/>
            <person name="Xu Y."/>
            <person name="Rao L."/>
            <person name="Wan B."/>
            <person name="Guo Y."/>
            <person name="Wu X."/>
            <person name="Yu J."/>
            <person name="Chen L."/>
            <person name="Li M."/>
            <person name="Yu F."/>
        </authorList>
    </citation>
    <scope>NUCLEOTIDE SEQUENCE</scope>
    <source>
        <strain evidence="1">NC-4</strain>
    </source>
</reference>
<proteinExistence type="predicted"/>
<evidence type="ECO:0000313" key="6">
    <source>
        <dbReference type="Proteomes" id="UP001200271"/>
    </source>
</evidence>
<reference evidence="1" key="4">
    <citation type="submission" date="2023-08" db="EMBL/GenBank/DDBJ databases">
        <authorList>
            <person name="Zhao H."/>
            <person name="Wang X."/>
        </authorList>
    </citation>
    <scope>NUCLEOTIDE SEQUENCE</scope>
    <source>
        <strain evidence="1">NC-4</strain>
    </source>
</reference>
<evidence type="ECO:0000313" key="5">
    <source>
        <dbReference type="Proteomes" id="UP000502818"/>
    </source>
</evidence>
<dbReference type="KEGG" id="sams:NI36_09635"/>
<accession>A0AAW4Y8P3</accession>
<reference evidence="2 4" key="1">
    <citation type="journal article" date="2019" name="Int. J. Infect. Dis.">
        <title>Characterization of a community-acquired methicillin-resistant sequence type 338 Staphylococcus aureus strain containing a staphylococcal cassette chromosome mec type VT.</title>
        <authorList>
            <person name="Chen Y."/>
            <person name="Hong J."/>
            <person name="Chen Y."/>
            <person name="Wang H."/>
            <person name="Yu Y."/>
            <person name="Qu T."/>
        </authorList>
    </citation>
    <scope>NUCLEOTIDE SEQUENCE [LARGE SCALE GENOMIC DNA]</scope>
    <source>
        <strain evidence="2 4">LJ05</strain>
    </source>
</reference>
<sequence>MKEFTVRMTKRFVEIASEPIRTKQHVIMLMLEAILLLKNADVLEKPSNNYIILKVDKMKRLFFVIENKIFSFNFPFSVEVQEESNNLIIYDSITNLELNALNLTVLKLAFKETFFGKEIQGILDLDSELMQVIDSFETKPNKDEVWQVLKNLQMFESGYLRYDYDEVHENGKLHPLNHIDINYTPHGTFKIGIKDTLDCNAFMDILDLNTDSYFISK</sequence>
<evidence type="ECO:0000313" key="4">
    <source>
        <dbReference type="Proteomes" id="UP000463077"/>
    </source>
</evidence>
<dbReference type="RefSeq" id="WP_000657815.1">
    <property type="nucleotide sequence ID" value="NZ_AP024203.1"/>
</dbReference>
<dbReference type="Proteomes" id="UP001200271">
    <property type="component" value="Unassembled WGS sequence"/>
</dbReference>
<organism evidence="1 6">
    <name type="scientific">Staphylococcus aureus</name>
    <dbReference type="NCBI Taxonomy" id="1280"/>
    <lineage>
        <taxon>Bacteria</taxon>
        <taxon>Bacillati</taxon>
        <taxon>Bacillota</taxon>
        <taxon>Bacilli</taxon>
        <taxon>Bacillales</taxon>
        <taxon>Staphylococcaceae</taxon>
        <taxon>Staphylococcus</taxon>
    </lineage>
</organism>
<dbReference type="EMBL" id="CP053070">
    <property type="protein sequence ID" value="QJR07956.1"/>
    <property type="molecule type" value="Genomic_DNA"/>
</dbReference>
<reference evidence="3 5" key="2">
    <citation type="submission" date="2020-04" db="EMBL/GenBank/DDBJ databases">
        <authorList>
            <person name="Kim J.-M."/>
            <person name="Chung S.H."/>
            <person name="Kim I."/>
            <person name="Kim J.-S."/>
        </authorList>
    </citation>
    <scope>NUCLEOTIDE SEQUENCE [LARGE SCALE GENOMIC DNA]</scope>
    <source>
        <strain evidence="3">HL20709</strain>
    </source>
</reference>
<dbReference type="AlphaFoldDB" id="A0AAW4Y8P3"/>